<dbReference type="GO" id="GO:0015630">
    <property type="term" value="C:microtubule cytoskeleton"/>
    <property type="evidence" value="ECO:0007669"/>
    <property type="project" value="TreeGrafter"/>
</dbReference>
<accession>A0A8D2IVK5</accession>
<keyword evidence="5" id="KW-1185">Reference proteome</keyword>
<keyword evidence="2" id="KW-0175">Coiled coil</keyword>
<proteinExistence type="inferred from homology"/>
<evidence type="ECO:0000256" key="2">
    <source>
        <dbReference type="ARBA" id="ARBA00023054"/>
    </source>
</evidence>
<name>A0A8D2IVK5_VARKO</name>
<sequence>MGLIQLDGKSNSMDDSTDEVQSMDVSPASKEELISIPEFSPLNEMMPGVSLDQNGSNNGKALQELLDFTGQATYPKLSSESITIDDCNKNLIDGFNSPGQETSLNTLC</sequence>
<dbReference type="Proteomes" id="UP000694545">
    <property type="component" value="Unplaced"/>
</dbReference>
<comment type="similarity">
    <text evidence="1">Belongs to the MAP7 family.</text>
</comment>
<reference evidence="4" key="1">
    <citation type="submission" date="2025-08" db="UniProtKB">
        <authorList>
            <consortium name="Ensembl"/>
        </authorList>
    </citation>
    <scope>IDENTIFICATION</scope>
</reference>
<protein>
    <submittedName>
        <fullName evidence="4">Uncharacterized protein</fullName>
    </submittedName>
</protein>
<dbReference type="AlphaFoldDB" id="A0A8D2IVK5"/>
<evidence type="ECO:0000256" key="3">
    <source>
        <dbReference type="SAM" id="MobiDB-lite"/>
    </source>
</evidence>
<evidence type="ECO:0000313" key="4">
    <source>
        <dbReference type="Ensembl" id="ENSVKKP00000005804.1"/>
    </source>
</evidence>
<dbReference type="Ensembl" id="ENSVKKT00000005963.1">
    <property type="protein sequence ID" value="ENSVKKP00000005804.1"/>
    <property type="gene ID" value="ENSVKKG00000004240.1"/>
</dbReference>
<organism evidence="4 5">
    <name type="scientific">Varanus komodoensis</name>
    <name type="common">Komodo dragon</name>
    <dbReference type="NCBI Taxonomy" id="61221"/>
    <lineage>
        <taxon>Eukaryota</taxon>
        <taxon>Metazoa</taxon>
        <taxon>Chordata</taxon>
        <taxon>Craniata</taxon>
        <taxon>Vertebrata</taxon>
        <taxon>Euteleostomi</taxon>
        <taxon>Lepidosauria</taxon>
        <taxon>Squamata</taxon>
        <taxon>Bifurcata</taxon>
        <taxon>Unidentata</taxon>
        <taxon>Episquamata</taxon>
        <taxon>Toxicofera</taxon>
        <taxon>Anguimorpha</taxon>
        <taxon>Paleoanguimorpha</taxon>
        <taxon>Varanoidea</taxon>
        <taxon>Varanidae</taxon>
        <taxon>Varanus</taxon>
    </lineage>
</organism>
<dbReference type="PANTHER" id="PTHR15073:SF3">
    <property type="entry name" value="MAP7 DOMAIN-CONTAINING PROTEIN 2"/>
    <property type="match status" value="1"/>
</dbReference>
<dbReference type="PANTHER" id="PTHR15073">
    <property type="entry name" value="MICROTUBULE-ASSOCIATED PROTEIN"/>
    <property type="match status" value="1"/>
</dbReference>
<dbReference type="GO" id="GO:0000226">
    <property type="term" value="P:microtubule cytoskeleton organization"/>
    <property type="evidence" value="ECO:0007669"/>
    <property type="project" value="TreeGrafter"/>
</dbReference>
<dbReference type="InterPro" id="IPR051483">
    <property type="entry name" value="MAP7_domain-containing"/>
</dbReference>
<evidence type="ECO:0000256" key="1">
    <source>
        <dbReference type="ARBA" id="ARBA00007525"/>
    </source>
</evidence>
<feature type="region of interest" description="Disordered" evidence="3">
    <location>
        <begin position="1"/>
        <end position="28"/>
    </location>
</feature>
<evidence type="ECO:0000313" key="5">
    <source>
        <dbReference type="Proteomes" id="UP000694545"/>
    </source>
</evidence>
<reference evidence="4" key="2">
    <citation type="submission" date="2025-09" db="UniProtKB">
        <authorList>
            <consortium name="Ensembl"/>
        </authorList>
    </citation>
    <scope>IDENTIFICATION</scope>
</reference>
<feature type="compositionally biased region" description="Polar residues" evidence="3">
    <location>
        <begin position="8"/>
        <end position="24"/>
    </location>
</feature>